<reference evidence="1 2" key="1">
    <citation type="submission" date="2017-07" db="EMBL/GenBank/DDBJ databases">
        <authorList>
            <person name="Sun Z.S."/>
            <person name="Albrecht U."/>
            <person name="Echele G."/>
            <person name="Lee C.C."/>
        </authorList>
    </citation>
    <scope>NUCLEOTIDE SEQUENCE [LARGE SCALE GENOMIC DNA]</scope>
    <source>
        <strain evidence="1 2">CGMCC 1.12672</strain>
    </source>
</reference>
<name>A0A285R3V9_9SPHN</name>
<dbReference type="Proteomes" id="UP000219494">
    <property type="component" value="Unassembled WGS sequence"/>
</dbReference>
<evidence type="ECO:0000313" key="1">
    <source>
        <dbReference type="EMBL" id="SOB87042.1"/>
    </source>
</evidence>
<dbReference type="RefSeq" id="WP_179640964.1">
    <property type="nucleotide sequence ID" value="NZ_OBMI01000002.1"/>
</dbReference>
<sequence>MKRQALIFATFLLLGAHGADPVRVTPVDPLTIADDDFARHRDPAVWAGLTVTGIDFAEERAAWRLYRIADPARPTGPLWVVPHDDENAGFDAALVALRRYGGTLMLVDSDGRRRNRAVAFGPTIDPNRTFHDGLPRYAAQMLAAVNAGAWPIIALHTNSPGYDGARATCGDRGGDAAGEGVISIRFCNATLTPVASRARAWPFDDDDSVAFATYTATRTPEDAFCRNEMVGDDWNVVQERVVNSDGSLSNYAVLHGLDYLNFEVRETGTKPVALARARDRLLWMIDRALALCGSKRPPRPVRVQFR</sequence>
<evidence type="ECO:0000313" key="2">
    <source>
        <dbReference type="Proteomes" id="UP000219494"/>
    </source>
</evidence>
<gene>
    <name evidence="1" type="ORF">SAMN06297144_2162</name>
</gene>
<proteinExistence type="predicted"/>
<organism evidence="1 2">
    <name type="scientific">Sphingomonas guangdongensis</name>
    <dbReference type="NCBI Taxonomy" id="1141890"/>
    <lineage>
        <taxon>Bacteria</taxon>
        <taxon>Pseudomonadati</taxon>
        <taxon>Pseudomonadota</taxon>
        <taxon>Alphaproteobacteria</taxon>
        <taxon>Sphingomonadales</taxon>
        <taxon>Sphingomonadaceae</taxon>
        <taxon>Sphingomonas</taxon>
    </lineage>
</organism>
<dbReference type="EMBL" id="OBMI01000002">
    <property type="protein sequence ID" value="SOB87042.1"/>
    <property type="molecule type" value="Genomic_DNA"/>
</dbReference>
<dbReference type="AlphaFoldDB" id="A0A285R3V9"/>
<accession>A0A285R3V9</accession>
<keyword evidence="2" id="KW-1185">Reference proteome</keyword>
<protein>
    <submittedName>
        <fullName evidence="1">Uncharacterized protein</fullName>
    </submittedName>
</protein>